<dbReference type="GO" id="GO:0016607">
    <property type="term" value="C:nuclear speck"/>
    <property type="evidence" value="ECO:0007669"/>
    <property type="project" value="UniProtKB-SubCell"/>
</dbReference>
<evidence type="ECO:0000256" key="2">
    <source>
        <dbReference type="ARBA" id="ARBA00022481"/>
    </source>
</evidence>
<evidence type="ECO:0000256" key="3">
    <source>
        <dbReference type="ARBA" id="ARBA00022491"/>
    </source>
</evidence>
<evidence type="ECO:0000256" key="7">
    <source>
        <dbReference type="ARBA" id="ARBA00023163"/>
    </source>
</evidence>
<feature type="region of interest" description="Disordered" evidence="13">
    <location>
        <begin position="1316"/>
        <end position="1486"/>
    </location>
</feature>
<comment type="subcellular location">
    <subcellularLocation>
        <location evidence="1">Nucleus speckle</location>
    </subcellularLocation>
</comment>
<dbReference type="Pfam" id="PF26583">
    <property type="entry name" value="Spectrin_YLPM1"/>
    <property type="match status" value="1"/>
</dbReference>
<feature type="region of interest" description="Disordered" evidence="13">
    <location>
        <begin position="409"/>
        <end position="486"/>
    </location>
</feature>
<protein>
    <recommendedName>
        <fullName evidence="11">YLP motif-containing protein 1</fullName>
    </recommendedName>
    <alternativeName>
        <fullName evidence="12">Nuclear protein ZAP3</fullName>
    </alternativeName>
</protein>
<feature type="compositionally biased region" description="Basic and acidic residues" evidence="13">
    <location>
        <begin position="1418"/>
        <end position="1436"/>
    </location>
</feature>
<organism evidence="15">
    <name type="scientific">Cyprideis torosa</name>
    <dbReference type="NCBI Taxonomy" id="163714"/>
    <lineage>
        <taxon>Eukaryota</taxon>
        <taxon>Metazoa</taxon>
        <taxon>Ecdysozoa</taxon>
        <taxon>Arthropoda</taxon>
        <taxon>Crustacea</taxon>
        <taxon>Oligostraca</taxon>
        <taxon>Ostracoda</taxon>
        <taxon>Podocopa</taxon>
        <taxon>Podocopida</taxon>
        <taxon>Cytherocopina</taxon>
        <taxon>Cytheroidea</taxon>
        <taxon>Cytherideidae</taxon>
        <taxon>Cyprideis</taxon>
    </lineage>
</organism>
<evidence type="ECO:0000256" key="6">
    <source>
        <dbReference type="ARBA" id="ARBA00023015"/>
    </source>
</evidence>
<dbReference type="GO" id="GO:0032204">
    <property type="term" value="P:regulation of telomere maintenance"/>
    <property type="evidence" value="ECO:0007669"/>
    <property type="project" value="TreeGrafter"/>
</dbReference>
<feature type="compositionally biased region" description="Basic and acidic residues" evidence="13">
    <location>
        <begin position="1568"/>
        <end position="1591"/>
    </location>
</feature>
<evidence type="ECO:0000256" key="11">
    <source>
        <dbReference type="ARBA" id="ARBA00068971"/>
    </source>
</evidence>
<gene>
    <name evidence="15" type="ORF">CTOB1V02_LOCUS6024</name>
</gene>
<evidence type="ECO:0000256" key="10">
    <source>
        <dbReference type="ARBA" id="ARBA00065932"/>
    </source>
</evidence>
<feature type="compositionally biased region" description="Polar residues" evidence="13">
    <location>
        <begin position="724"/>
        <end position="739"/>
    </location>
</feature>
<feature type="compositionally biased region" description="Pro residues" evidence="13">
    <location>
        <begin position="418"/>
        <end position="463"/>
    </location>
</feature>
<feature type="region of interest" description="Disordered" evidence="13">
    <location>
        <begin position="1065"/>
        <end position="1297"/>
    </location>
</feature>
<feature type="region of interest" description="Disordered" evidence="13">
    <location>
        <begin position="1510"/>
        <end position="1529"/>
    </location>
</feature>
<feature type="compositionally biased region" description="Basic and acidic residues" evidence="13">
    <location>
        <begin position="1444"/>
        <end position="1486"/>
    </location>
</feature>
<feature type="region of interest" description="Disordered" evidence="13">
    <location>
        <begin position="1888"/>
        <end position="1931"/>
    </location>
</feature>
<evidence type="ECO:0000259" key="14">
    <source>
        <dbReference type="Pfam" id="PF26583"/>
    </source>
</evidence>
<dbReference type="InterPro" id="IPR058903">
    <property type="entry name" value="Spectrin_YLPM1-like"/>
</dbReference>
<feature type="compositionally biased region" description="Basic and acidic residues" evidence="13">
    <location>
        <begin position="1344"/>
        <end position="1366"/>
    </location>
</feature>
<keyword evidence="7" id="KW-0804">Transcription</keyword>
<feature type="region of interest" description="Disordered" evidence="13">
    <location>
        <begin position="826"/>
        <end position="891"/>
    </location>
</feature>
<dbReference type="InterPro" id="IPR027417">
    <property type="entry name" value="P-loop_NTPase"/>
</dbReference>
<evidence type="ECO:0000313" key="15">
    <source>
        <dbReference type="EMBL" id="CAD7228135.1"/>
    </source>
</evidence>
<proteinExistence type="predicted"/>
<feature type="region of interest" description="Disordered" evidence="13">
    <location>
        <begin position="277"/>
        <end position="388"/>
    </location>
</feature>
<name>A0A7R8WAR0_9CRUS</name>
<evidence type="ECO:0000256" key="4">
    <source>
        <dbReference type="ARBA" id="ARBA00022499"/>
    </source>
</evidence>
<dbReference type="EMBL" id="OB661397">
    <property type="protein sequence ID" value="CAD7228135.1"/>
    <property type="molecule type" value="Genomic_DNA"/>
</dbReference>
<feature type="compositionally biased region" description="Low complexity" evidence="13">
    <location>
        <begin position="603"/>
        <end position="613"/>
    </location>
</feature>
<feature type="compositionally biased region" description="Basic and acidic residues" evidence="13">
    <location>
        <begin position="702"/>
        <end position="719"/>
    </location>
</feature>
<comment type="subunit">
    <text evidence="10">Interacts with PPP1CA and NCOA5. Forms a complex with ILF2, ILF3, KHDRBS1, RBMX, NCOA5 and PPP1CA.</text>
</comment>
<dbReference type="OrthoDB" id="513595at2759"/>
<feature type="domain" description="YLPM1-like spectrin repeat" evidence="14">
    <location>
        <begin position="483"/>
        <end position="546"/>
    </location>
</feature>
<keyword evidence="4" id="KW-1017">Isopeptide bond</keyword>
<comment type="function">
    <text evidence="9">Plays a role in the reduction of telomerase activity during differentiation of embryonic stem cells by binding to the core promoter of TERT and controlling its down-regulation.</text>
</comment>
<dbReference type="CDD" id="cd22541">
    <property type="entry name" value="SP5_N"/>
    <property type="match status" value="1"/>
</dbReference>
<dbReference type="Gene3D" id="3.40.50.300">
    <property type="entry name" value="P-loop containing nucleotide triphosphate hydrolases"/>
    <property type="match status" value="1"/>
</dbReference>
<sequence length="2025" mass="228251">MDTTDLLKQQSEQWTKFKQQVQGNFEPRFSGPDQYGGAPRWQGHGSAPTRPWSRDQQNRLRSPCAPDNRLRAPGRYEMSHGSTGGLWPRGDMSFENRARATLNNQNRLPGPSSQSPFENFDYVEDSFDFPHQGHEPGLPGPQRWQGSQRMRSPINETSGFPGMRQSMDQNRFQGPGGMRQLFDQNRYCGPLDPQNRHQPINENRFSGPGGILQRQPVDQTRFPGPSGMGKAAPRFGFPGPVEMEERPRFPQSGIGGPIQERFLRSSGMQGLVGDGPRFSCPGDMRSQSEYSSGVWAEEQESGFPGNSGSRTPNPEHFRFGGKQGHFPGPSDNRGFSSEMASSGPERYMEQAVNQPRYQAPGSRGFPGNEQMHPRFQMPNHAGNRMSMTSNALDKAAMYQEGCGQWSYEEGWNRTEFNPIPPPPPPEAPPPAPPPPPPSSPARKPPPPPPPSSQAPPPPPPPSSPQNEQATGASAAEGDPAEVVEFERSLKEWEAQYLQWKEDNKDHPDKAAYAKFEQQWNEMRDSMYAQREELKRQRALLASRAKQDSLPAAENSQPKMHPQAPKGQGPPSAEQRSPLPTLQRLPLPSQGVTHRGQWPPPTRPGQQQLQQPRGAVPRARAALSDNRQRLIAPRGRGSITGPRVGLQRMVSPLSHSAASPMGKPQLGENASVPARKGESHDDQQADDTDSVVVHSEPISQEAVKPDEQKSEENVIQKFEAEDPSPQKNSTSDDTAAMSKNTNHEINEAPMNISEEISRKRSTAILHDVQEDGPDEKKCKIMDSDKLDHLEGTIESADSIRSEDKPAVIVDPAGTVETAVKCVDDERMAKTREDSGECHQNEGRTAAETSDDIKKEDEDEEDQPIDENHRLALEEMEREDAMETSGSDMYTRRVVSEARQVSKQTFQASALRAAPKQQAAPTVKHRKRNYIPKFTERHHRVPVKVVDYGHRHIDYGGTTVPPKESRHVLLNILPNYEQSPLVEALETLLANRNSNRAQNLAPGLDWSILEKAAEGLKRLSQGLLKPKEVSGPSVLPRVGLPSHFSALEQSAVPPTDTCAPVKHKWERYVPAKSRQQRSPSPTLRRPPPLSPPPRRAPPPSPPPRRAPPLSPPPRRAPRLSPPPRHCPSVSPPPRHDPSLSPPRRARPLSPPPMHAPSLSPPPMHAPSLSPPPRRAPSCSPPPKQSPSISPSSRQVFPFHPHPRKTAPLSPLRREDPSFCSPPRQAAPVSPSQRPAPPLSPLPRMASRSPPRRSPGPSHSPVVRLSVSPVQRTSRRGSSPKLTQPVSPFEDDEVILHHEQTPERDLLMDLEIFKRGVDSKIRESMRLSESETATAASRGLDSVSDSPRFEEDTNKRRFQELRPWQKREQFLPGNGEQGLDVTERRFRDESGQKRENRDVLERRYRDDSVWRYGVEDQQDSEELRKREDYQRRYLDEERRHRNNSSRLRQDDPDRQYRNEEQRFRDEPEAEQRGGPDLFHPDKSEGNYRGDADYQHLDIEEDEQRFDDDAEVLFGDNYDEPDGVGYHRREGTKTDRRYPYQEAVQFRSLPERRHGLFHDRVYTDDGPAVEPHLSDRSSDKEIPGLRYRDEPDVVGHSHPQFSDQRSGQIDRESDQRLKEGADGRGRLGRHNGNTQLLQRDHRIPIVRGDSPQLREVQDPSSLRTRPDPVFRGFEEDIFSDDAESESGARPKHIVTVDTILGPGARSKRPKKILLILRGLPGSGKSYVAKLIKDKEIDLGGNAPRILCLDDYFMTDVDVKTTDVVTGRAVTTKTLEYVYEPEMEDRYRESLAKSFRKQVDDGYFSFIIVDSINNKIKHFSDLAAYATSRGFNVFIVEMEADVDVCIERNVHKKNEQEIRSLLKEWEETPNQYTILDIRGLLQSDAIEEVSMLSDGSDPFEEAKDKESECDEVSPGDDDFEEAPIAGSSSRSRWETQEMTEEKKSALDGIVHFKKHLGDHARTMDEFLLLPDDYQFRTSRPGQKRVRWADIEERDAQRKIRDMGFIVGQTDWQRMTDPTFGGSALTKTKYI</sequence>
<feature type="compositionally biased region" description="Low complexity" evidence="13">
    <location>
        <begin position="1239"/>
        <end position="1258"/>
    </location>
</feature>
<dbReference type="PANTHER" id="PTHR13413:SF0">
    <property type="entry name" value="YLP MOTIF-CONTAINING PROTEIN 1"/>
    <property type="match status" value="1"/>
</dbReference>
<feature type="compositionally biased region" description="Pro residues" evidence="13">
    <location>
        <begin position="1082"/>
        <end position="1130"/>
    </location>
</feature>
<keyword evidence="6" id="KW-0805">Transcription regulation</keyword>
<keyword evidence="5" id="KW-0832">Ubl conjugation</keyword>
<reference evidence="15" key="1">
    <citation type="submission" date="2020-11" db="EMBL/GenBank/DDBJ databases">
        <authorList>
            <person name="Tran Van P."/>
        </authorList>
    </citation>
    <scope>NUCLEOTIDE SEQUENCE</scope>
</reference>
<dbReference type="Pfam" id="PF13671">
    <property type="entry name" value="AAA_33"/>
    <property type="match status" value="1"/>
</dbReference>
<feature type="compositionally biased region" description="Pro residues" evidence="13">
    <location>
        <begin position="1146"/>
        <end position="1182"/>
    </location>
</feature>
<feature type="region of interest" description="Disordered" evidence="13">
    <location>
        <begin position="1557"/>
        <end position="1629"/>
    </location>
</feature>
<feature type="compositionally biased region" description="Basic and acidic residues" evidence="13">
    <location>
        <begin position="1378"/>
        <end position="1406"/>
    </location>
</feature>
<dbReference type="PANTHER" id="PTHR13413">
    <property type="entry name" value="YLP MOTIF CONTAINING PROTEIN NUCLEAR PROTEIN ZAP"/>
    <property type="match status" value="1"/>
</dbReference>
<dbReference type="InterPro" id="IPR026314">
    <property type="entry name" value="YLP_motif_con_p1"/>
</dbReference>
<evidence type="ECO:0000256" key="9">
    <source>
        <dbReference type="ARBA" id="ARBA00058677"/>
    </source>
</evidence>
<evidence type="ECO:0000256" key="1">
    <source>
        <dbReference type="ARBA" id="ARBA00004324"/>
    </source>
</evidence>
<keyword evidence="2" id="KW-0488">Methylation</keyword>
<feature type="compositionally biased region" description="Basic and acidic residues" evidence="13">
    <location>
        <begin position="826"/>
        <end position="840"/>
    </location>
</feature>
<keyword evidence="3" id="KW-0678">Repressor</keyword>
<evidence type="ECO:0000256" key="5">
    <source>
        <dbReference type="ARBA" id="ARBA00022843"/>
    </source>
</evidence>
<feature type="compositionally biased region" description="Polar residues" evidence="13">
    <location>
        <begin position="1265"/>
        <end position="1283"/>
    </location>
</feature>
<feature type="compositionally biased region" description="Acidic residues" evidence="13">
    <location>
        <begin position="1902"/>
        <end position="1916"/>
    </location>
</feature>
<feature type="region of interest" description="Disordered" evidence="13">
    <location>
        <begin position="537"/>
        <end position="758"/>
    </location>
</feature>
<dbReference type="SUPFAM" id="SSF52540">
    <property type="entry name" value="P-loop containing nucleoside triphosphate hydrolases"/>
    <property type="match status" value="1"/>
</dbReference>
<evidence type="ECO:0000256" key="8">
    <source>
        <dbReference type="ARBA" id="ARBA00023242"/>
    </source>
</evidence>
<dbReference type="FunFam" id="3.40.50.300:FF:000399">
    <property type="entry name" value="YLP motif containing 1"/>
    <property type="match status" value="1"/>
</dbReference>
<feature type="region of interest" description="Disordered" evidence="13">
    <location>
        <begin position="24"/>
        <end position="91"/>
    </location>
</feature>
<accession>A0A7R8WAR0</accession>
<evidence type="ECO:0000256" key="13">
    <source>
        <dbReference type="SAM" id="MobiDB-lite"/>
    </source>
</evidence>
<feature type="compositionally biased region" description="Basic and acidic residues" evidence="13">
    <location>
        <begin position="1604"/>
        <end position="1621"/>
    </location>
</feature>
<evidence type="ECO:0000256" key="12">
    <source>
        <dbReference type="ARBA" id="ARBA00083294"/>
    </source>
</evidence>
<keyword evidence="8" id="KW-0539">Nucleus</keyword>
<feature type="compositionally biased region" description="Basic and acidic residues" evidence="13">
    <location>
        <begin position="1316"/>
        <end position="1326"/>
    </location>
</feature>
<feature type="compositionally biased region" description="Basic and acidic residues" evidence="13">
    <location>
        <begin position="864"/>
        <end position="879"/>
    </location>
</feature>